<dbReference type="CDD" id="cd00041">
    <property type="entry name" value="CUB"/>
    <property type="match status" value="1"/>
</dbReference>
<dbReference type="FunFam" id="2.60.120.290:FF:000005">
    <property type="entry name" value="Procollagen C-endopeptidase enhancer 1"/>
    <property type="match status" value="1"/>
</dbReference>
<dbReference type="PANTHER" id="PTHR24251">
    <property type="entry name" value="OVOCHYMASE-RELATED"/>
    <property type="match status" value="1"/>
</dbReference>
<dbReference type="Gene3D" id="2.60.120.290">
    <property type="entry name" value="Spermadhesin, CUB domain"/>
    <property type="match status" value="1"/>
</dbReference>
<evidence type="ECO:0000256" key="1">
    <source>
        <dbReference type="ARBA" id="ARBA00022737"/>
    </source>
</evidence>
<dbReference type="Pfam" id="PF00431">
    <property type="entry name" value="CUB"/>
    <property type="match status" value="1"/>
</dbReference>
<keyword evidence="7" id="KW-1185">Reference proteome</keyword>
<feature type="signal peptide" evidence="4">
    <location>
        <begin position="1"/>
        <end position="33"/>
    </location>
</feature>
<feature type="chain" id="PRO_5043528156" description="CUB domain-containing protein" evidence="4">
    <location>
        <begin position="34"/>
        <end position="156"/>
    </location>
</feature>
<dbReference type="AlphaFoldDB" id="A0AAV2Q183"/>
<evidence type="ECO:0000256" key="4">
    <source>
        <dbReference type="SAM" id="SignalP"/>
    </source>
</evidence>
<dbReference type="SUPFAM" id="SSF49854">
    <property type="entry name" value="Spermadhesin, CUB domain"/>
    <property type="match status" value="1"/>
</dbReference>
<feature type="domain" description="CUB" evidence="5">
    <location>
        <begin position="35"/>
        <end position="144"/>
    </location>
</feature>
<comment type="caution">
    <text evidence="6">The sequence shown here is derived from an EMBL/GenBank/DDBJ whole genome shotgun (WGS) entry which is preliminary data.</text>
</comment>
<evidence type="ECO:0000256" key="2">
    <source>
        <dbReference type="ARBA" id="ARBA00023157"/>
    </source>
</evidence>
<dbReference type="InterPro" id="IPR000859">
    <property type="entry name" value="CUB_dom"/>
</dbReference>
<reference evidence="6 7" key="1">
    <citation type="submission" date="2024-05" db="EMBL/GenBank/DDBJ databases">
        <authorList>
            <person name="Wallberg A."/>
        </authorList>
    </citation>
    <scope>NUCLEOTIDE SEQUENCE [LARGE SCALE GENOMIC DNA]</scope>
</reference>
<dbReference type="InterPro" id="IPR035914">
    <property type="entry name" value="Sperma_CUB_dom_sf"/>
</dbReference>
<evidence type="ECO:0000256" key="3">
    <source>
        <dbReference type="PROSITE-ProRule" id="PRU00059"/>
    </source>
</evidence>
<dbReference type="SMART" id="SM00042">
    <property type="entry name" value="CUB"/>
    <property type="match status" value="1"/>
</dbReference>
<keyword evidence="4" id="KW-0732">Signal</keyword>
<dbReference type="PANTHER" id="PTHR24251:SF37">
    <property type="entry name" value="CUB DOMAIN-CONTAINING PROTEIN"/>
    <property type="match status" value="1"/>
</dbReference>
<dbReference type="PROSITE" id="PS01180">
    <property type="entry name" value="CUB"/>
    <property type="match status" value="1"/>
</dbReference>
<name>A0AAV2Q183_MEGNR</name>
<comment type="caution">
    <text evidence="3">Lacks conserved residue(s) required for the propagation of feature annotation.</text>
</comment>
<dbReference type="EMBL" id="CAXKWB010002277">
    <property type="protein sequence ID" value="CAL4066496.1"/>
    <property type="molecule type" value="Genomic_DNA"/>
</dbReference>
<proteinExistence type="predicted"/>
<sequence>MKIIGDIMSQRYCLILFMKVILLMIPASRNSIAECGDHINKDSGILKYPAVGRGPQYPSYIDCSWVFETPGTSIVLKFTSFSIESDHDLVYIRDGKSKMSPLLGQYSGDTLPPILTTSTNKAFIHFTSDGTVSKDGFSLDWFTVDNGISLDIVISY</sequence>
<accession>A0AAV2Q183</accession>
<evidence type="ECO:0000313" key="6">
    <source>
        <dbReference type="EMBL" id="CAL4066496.1"/>
    </source>
</evidence>
<keyword evidence="1" id="KW-0677">Repeat</keyword>
<gene>
    <name evidence="6" type="ORF">MNOR_LOCUS5743</name>
</gene>
<protein>
    <recommendedName>
        <fullName evidence="5">CUB domain-containing protein</fullName>
    </recommendedName>
</protein>
<dbReference type="Proteomes" id="UP001497623">
    <property type="component" value="Unassembled WGS sequence"/>
</dbReference>
<organism evidence="6 7">
    <name type="scientific">Meganyctiphanes norvegica</name>
    <name type="common">Northern krill</name>
    <name type="synonym">Thysanopoda norvegica</name>
    <dbReference type="NCBI Taxonomy" id="48144"/>
    <lineage>
        <taxon>Eukaryota</taxon>
        <taxon>Metazoa</taxon>
        <taxon>Ecdysozoa</taxon>
        <taxon>Arthropoda</taxon>
        <taxon>Crustacea</taxon>
        <taxon>Multicrustacea</taxon>
        <taxon>Malacostraca</taxon>
        <taxon>Eumalacostraca</taxon>
        <taxon>Eucarida</taxon>
        <taxon>Euphausiacea</taxon>
        <taxon>Euphausiidae</taxon>
        <taxon>Meganyctiphanes</taxon>
    </lineage>
</organism>
<keyword evidence="2" id="KW-1015">Disulfide bond</keyword>
<evidence type="ECO:0000259" key="5">
    <source>
        <dbReference type="PROSITE" id="PS01180"/>
    </source>
</evidence>
<evidence type="ECO:0000313" key="7">
    <source>
        <dbReference type="Proteomes" id="UP001497623"/>
    </source>
</evidence>